<feature type="transmembrane region" description="Helical" evidence="9">
    <location>
        <begin position="228"/>
        <end position="252"/>
    </location>
</feature>
<keyword evidence="2" id="KW-0813">Transport</keyword>
<accession>A0A8J3B3G1</accession>
<dbReference type="RefSeq" id="WP_188816465.1">
    <property type="nucleotide sequence ID" value="NZ_BMOF01000001.1"/>
</dbReference>
<dbReference type="Pfam" id="PF02653">
    <property type="entry name" value="BPD_transp_2"/>
    <property type="match status" value="1"/>
</dbReference>
<dbReference type="Proteomes" id="UP000637720">
    <property type="component" value="Unassembled WGS sequence"/>
</dbReference>
<dbReference type="InterPro" id="IPR052157">
    <property type="entry name" value="BCAA_transport_permease"/>
</dbReference>
<dbReference type="CDD" id="cd06582">
    <property type="entry name" value="TM_PBP1_LivH_like"/>
    <property type="match status" value="1"/>
</dbReference>
<comment type="caution">
    <text evidence="10">The sequence shown here is derived from an EMBL/GenBank/DDBJ whole genome shotgun (WGS) entry which is preliminary data.</text>
</comment>
<feature type="transmembrane region" description="Helical" evidence="9">
    <location>
        <begin position="264"/>
        <end position="283"/>
    </location>
</feature>
<evidence type="ECO:0000313" key="11">
    <source>
        <dbReference type="Proteomes" id="UP000637720"/>
    </source>
</evidence>
<evidence type="ECO:0000256" key="8">
    <source>
        <dbReference type="ARBA" id="ARBA00037998"/>
    </source>
</evidence>
<dbReference type="GO" id="GO:0006865">
    <property type="term" value="P:amino acid transport"/>
    <property type="evidence" value="ECO:0007669"/>
    <property type="project" value="UniProtKB-KW"/>
</dbReference>
<feature type="transmembrane region" description="Helical" evidence="9">
    <location>
        <begin position="97"/>
        <end position="118"/>
    </location>
</feature>
<evidence type="ECO:0000256" key="1">
    <source>
        <dbReference type="ARBA" id="ARBA00004651"/>
    </source>
</evidence>
<feature type="transmembrane region" description="Helical" evidence="9">
    <location>
        <begin position="138"/>
        <end position="161"/>
    </location>
</feature>
<gene>
    <name evidence="10" type="primary">livH</name>
    <name evidence="10" type="ORF">GCM10007043_00290</name>
</gene>
<evidence type="ECO:0000313" key="10">
    <source>
        <dbReference type="EMBL" id="GGJ90556.1"/>
    </source>
</evidence>
<dbReference type="PANTHER" id="PTHR11795:SF450">
    <property type="entry name" value="ABC TRANSPORTER PERMEASE PROTEIN"/>
    <property type="match status" value="1"/>
</dbReference>
<evidence type="ECO:0000256" key="7">
    <source>
        <dbReference type="ARBA" id="ARBA00023136"/>
    </source>
</evidence>
<proteinExistence type="inferred from homology"/>
<dbReference type="EMBL" id="BMOF01000001">
    <property type="protein sequence ID" value="GGJ90556.1"/>
    <property type="molecule type" value="Genomic_DNA"/>
</dbReference>
<dbReference type="AlphaFoldDB" id="A0A8J3B3G1"/>
<keyword evidence="4 9" id="KW-0812">Transmembrane</keyword>
<comment type="similarity">
    <text evidence="8">Belongs to the binding-protein-dependent transport system permease family. LivHM subfamily.</text>
</comment>
<keyword evidence="7 9" id="KW-0472">Membrane</keyword>
<evidence type="ECO:0000256" key="9">
    <source>
        <dbReference type="SAM" id="Phobius"/>
    </source>
</evidence>
<keyword evidence="6 9" id="KW-1133">Transmembrane helix</keyword>
<feature type="transmembrane region" description="Helical" evidence="9">
    <location>
        <begin position="6"/>
        <end position="30"/>
    </location>
</feature>
<organism evidence="10 11">
    <name type="scientific">Calditerricola satsumensis</name>
    <dbReference type="NCBI Taxonomy" id="373054"/>
    <lineage>
        <taxon>Bacteria</taxon>
        <taxon>Bacillati</taxon>
        <taxon>Bacillota</taxon>
        <taxon>Bacilli</taxon>
        <taxon>Bacillales</taxon>
        <taxon>Bacillaceae</taxon>
        <taxon>Calditerricola</taxon>
    </lineage>
</organism>
<dbReference type="PANTHER" id="PTHR11795">
    <property type="entry name" value="BRANCHED-CHAIN AMINO ACID TRANSPORT SYSTEM PERMEASE PROTEIN LIVH"/>
    <property type="match status" value="1"/>
</dbReference>
<dbReference type="GO" id="GO:0022857">
    <property type="term" value="F:transmembrane transporter activity"/>
    <property type="evidence" value="ECO:0007669"/>
    <property type="project" value="InterPro"/>
</dbReference>
<protein>
    <submittedName>
        <fullName evidence="10">Branched-chain amino acid ABC transporter permease</fullName>
    </submittedName>
</protein>
<sequence length="293" mass="30270">MDYGTVVLQLVFSGLTVGAIYALVAVGFVLIYNVTGVLNFAQGEFAAVGALTAAWLSMRGLPLWACVVLAVLVAAVVAAGVERAVVHPARHSRPMTVIMLTIGAGIALRGAALLVFGPDPLAMPMFTEGEPIAVGGATILWQTVWALVLCVLFFAALLLFFEKTYIGKAVQANVMNRFAARLYGIRPTALSFWVFVVSGAVSGLAGAVVAPITGATYDMGLMLGMKGFVAAVIGGLNNAAAAVVGAVLLGVVEALAAGLLSSGYADAISFVLLIAMLLLRPMGLWSRAEGKRV</sequence>
<evidence type="ECO:0000256" key="3">
    <source>
        <dbReference type="ARBA" id="ARBA00022475"/>
    </source>
</evidence>
<keyword evidence="3" id="KW-1003">Cell membrane</keyword>
<feature type="transmembrane region" description="Helical" evidence="9">
    <location>
        <begin position="37"/>
        <end position="56"/>
    </location>
</feature>
<keyword evidence="11" id="KW-1185">Reference proteome</keyword>
<dbReference type="InterPro" id="IPR001851">
    <property type="entry name" value="ABC_transp_permease"/>
</dbReference>
<evidence type="ECO:0000256" key="2">
    <source>
        <dbReference type="ARBA" id="ARBA00022448"/>
    </source>
</evidence>
<reference evidence="10" key="2">
    <citation type="submission" date="2020-09" db="EMBL/GenBank/DDBJ databases">
        <authorList>
            <person name="Sun Q."/>
            <person name="Ohkuma M."/>
        </authorList>
    </citation>
    <scope>NUCLEOTIDE SEQUENCE</scope>
    <source>
        <strain evidence="10">JCM 14719</strain>
    </source>
</reference>
<feature type="transmembrane region" description="Helical" evidence="9">
    <location>
        <begin position="62"/>
        <end position="85"/>
    </location>
</feature>
<evidence type="ECO:0000256" key="6">
    <source>
        <dbReference type="ARBA" id="ARBA00022989"/>
    </source>
</evidence>
<feature type="transmembrane region" description="Helical" evidence="9">
    <location>
        <begin position="182"/>
        <end position="208"/>
    </location>
</feature>
<comment type="subcellular location">
    <subcellularLocation>
        <location evidence="1">Cell membrane</location>
        <topology evidence="1">Multi-pass membrane protein</topology>
    </subcellularLocation>
</comment>
<evidence type="ECO:0000256" key="4">
    <source>
        <dbReference type="ARBA" id="ARBA00022692"/>
    </source>
</evidence>
<keyword evidence="5" id="KW-0029">Amino-acid transport</keyword>
<reference evidence="10" key="1">
    <citation type="journal article" date="2014" name="Int. J. Syst. Evol. Microbiol.">
        <title>Complete genome sequence of Corynebacterium casei LMG S-19264T (=DSM 44701T), isolated from a smear-ripened cheese.</title>
        <authorList>
            <consortium name="US DOE Joint Genome Institute (JGI-PGF)"/>
            <person name="Walter F."/>
            <person name="Albersmeier A."/>
            <person name="Kalinowski J."/>
            <person name="Ruckert C."/>
        </authorList>
    </citation>
    <scope>NUCLEOTIDE SEQUENCE</scope>
    <source>
        <strain evidence="10">JCM 14719</strain>
    </source>
</reference>
<dbReference type="GO" id="GO:0005886">
    <property type="term" value="C:plasma membrane"/>
    <property type="evidence" value="ECO:0007669"/>
    <property type="project" value="UniProtKB-SubCell"/>
</dbReference>
<name>A0A8J3B3G1_9BACI</name>
<evidence type="ECO:0000256" key="5">
    <source>
        <dbReference type="ARBA" id="ARBA00022970"/>
    </source>
</evidence>